<feature type="chain" id="PRO_5006622257" description="Membrane-associated protein" evidence="2">
    <location>
        <begin position="27"/>
        <end position="248"/>
    </location>
</feature>
<evidence type="ECO:0000313" key="4">
    <source>
        <dbReference type="Proteomes" id="UP000051952"/>
    </source>
</evidence>
<protein>
    <recommendedName>
        <fullName evidence="5">Membrane-associated protein</fullName>
    </recommendedName>
</protein>
<evidence type="ECO:0000256" key="1">
    <source>
        <dbReference type="SAM" id="MobiDB-lite"/>
    </source>
</evidence>
<proteinExistence type="predicted"/>
<feature type="region of interest" description="Disordered" evidence="1">
    <location>
        <begin position="179"/>
        <end position="206"/>
    </location>
</feature>
<gene>
    <name evidence="3" type="ORF">BSAL_01530</name>
</gene>
<evidence type="ECO:0000313" key="3">
    <source>
        <dbReference type="EMBL" id="CUG88027.1"/>
    </source>
</evidence>
<keyword evidence="2" id="KW-0732">Signal</keyword>
<dbReference type="VEuPathDB" id="TriTrypDB:BSAL_01530"/>
<evidence type="ECO:0008006" key="5">
    <source>
        <dbReference type="Google" id="ProtNLM"/>
    </source>
</evidence>
<name>A0A0S4JDG6_BODSA</name>
<keyword evidence="4" id="KW-1185">Reference proteome</keyword>
<evidence type="ECO:0000256" key="2">
    <source>
        <dbReference type="SAM" id="SignalP"/>
    </source>
</evidence>
<reference evidence="4" key="1">
    <citation type="submission" date="2015-09" db="EMBL/GenBank/DDBJ databases">
        <authorList>
            <consortium name="Pathogen Informatics"/>
        </authorList>
    </citation>
    <scope>NUCLEOTIDE SEQUENCE [LARGE SCALE GENOMIC DNA]</scope>
    <source>
        <strain evidence="4">Lake Konstanz</strain>
    </source>
</reference>
<accession>A0A0S4JDG6</accession>
<sequence length="248" mass="26832">MSKQLISMMLVLLCISVAVMSTLAHAQLPDDIRAEDVARAQRNIFSTMSSEEKTMLIRCQLCHDILDSIKAYVQDPELIRAGQSGAQIAPQACAIVAAALTEGGPIYAQRGADYGKAALKLVEEACGLLMDDIAPQYVAYIDNLLDGTTTEFTPCDSVCPGAADRQKQTERMTEALRSIKAADQQRAREQQQQQQRVGGRSPSSEPSWMTDVLLVGGLAVVAWLSIKAYRLAAVASNGSSGKKNSRRK</sequence>
<dbReference type="AlphaFoldDB" id="A0A0S4JDG6"/>
<organism evidence="3 4">
    <name type="scientific">Bodo saltans</name>
    <name type="common">Flagellated protozoan</name>
    <dbReference type="NCBI Taxonomy" id="75058"/>
    <lineage>
        <taxon>Eukaryota</taxon>
        <taxon>Discoba</taxon>
        <taxon>Euglenozoa</taxon>
        <taxon>Kinetoplastea</taxon>
        <taxon>Metakinetoplastina</taxon>
        <taxon>Eubodonida</taxon>
        <taxon>Bodonidae</taxon>
        <taxon>Bodo</taxon>
    </lineage>
</organism>
<dbReference type="EMBL" id="CYKH01001609">
    <property type="protein sequence ID" value="CUG88027.1"/>
    <property type="molecule type" value="Genomic_DNA"/>
</dbReference>
<dbReference type="Proteomes" id="UP000051952">
    <property type="component" value="Unassembled WGS sequence"/>
</dbReference>
<feature type="signal peptide" evidence="2">
    <location>
        <begin position="1"/>
        <end position="26"/>
    </location>
</feature>